<organism evidence="1 2">
    <name type="scientific">Modicisalibacter luteus</name>
    <dbReference type="NCBI Taxonomy" id="453962"/>
    <lineage>
        <taxon>Bacteria</taxon>
        <taxon>Pseudomonadati</taxon>
        <taxon>Pseudomonadota</taxon>
        <taxon>Gammaproteobacteria</taxon>
        <taxon>Oceanospirillales</taxon>
        <taxon>Halomonadaceae</taxon>
        <taxon>Modicisalibacter</taxon>
    </lineage>
</organism>
<protein>
    <recommendedName>
        <fullName evidence="3">DUF1524 domain-containing protein</fullName>
    </recommendedName>
</protein>
<proteinExistence type="predicted"/>
<sequence>MDSILNLAIVFDAPHDGNTPMYWASISWIKPPSDIEEADREEAWCHAKGLSRHEDHSSFFLHSANLLILDVNLSTSRLTVDRSTIGEARYSAIEEVRLPPLVLGWEDDDATFEKRNLPGLIQVLDVERYARVDDALSIFSQLTEFGDSGRQRLEAFLLWTPLTAA</sequence>
<dbReference type="RefSeq" id="WP_156817509.1">
    <property type="nucleotide sequence ID" value="NZ_BMXD01000016.1"/>
</dbReference>
<dbReference type="EMBL" id="JBHRUH010000002">
    <property type="protein sequence ID" value="MFC3290553.1"/>
    <property type="molecule type" value="Genomic_DNA"/>
</dbReference>
<name>A0ABV7LWU0_9GAMM</name>
<reference evidence="2" key="1">
    <citation type="journal article" date="2019" name="Int. J. Syst. Evol. Microbiol.">
        <title>The Global Catalogue of Microorganisms (GCM) 10K type strain sequencing project: providing services to taxonomists for standard genome sequencing and annotation.</title>
        <authorList>
            <consortium name="The Broad Institute Genomics Platform"/>
            <consortium name="The Broad Institute Genome Sequencing Center for Infectious Disease"/>
            <person name="Wu L."/>
            <person name="Ma J."/>
        </authorList>
    </citation>
    <scope>NUCLEOTIDE SEQUENCE [LARGE SCALE GENOMIC DNA]</scope>
    <source>
        <strain evidence="2">KCTC 12847</strain>
    </source>
</reference>
<comment type="caution">
    <text evidence="1">The sequence shown here is derived from an EMBL/GenBank/DDBJ whole genome shotgun (WGS) entry which is preliminary data.</text>
</comment>
<accession>A0ABV7LWU0</accession>
<keyword evidence="2" id="KW-1185">Reference proteome</keyword>
<evidence type="ECO:0000313" key="1">
    <source>
        <dbReference type="EMBL" id="MFC3290553.1"/>
    </source>
</evidence>
<evidence type="ECO:0008006" key="3">
    <source>
        <dbReference type="Google" id="ProtNLM"/>
    </source>
</evidence>
<gene>
    <name evidence="1" type="ORF">ACFOEI_00515</name>
</gene>
<evidence type="ECO:0000313" key="2">
    <source>
        <dbReference type="Proteomes" id="UP001595640"/>
    </source>
</evidence>
<dbReference type="Proteomes" id="UP001595640">
    <property type="component" value="Unassembled WGS sequence"/>
</dbReference>